<reference evidence="3" key="2">
    <citation type="submission" date="2015-09" db="EMBL/GenBank/DDBJ databases">
        <title>Cronobacter genome sequencing and assembly.</title>
        <authorList>
            <person name="Descombes P."/>
            <person name="Baert L."/>
            <person name="Ngom-Bru C."/>
            <person name="Barretto C."/>
        </authorList>
    </citation>
    <scope>NUCLEOTIDE SEQUENCE [LARGE SCALE GENOMIC DNA]</scope>
    <source>
        <strain evidence="3">LMG 26250</strain>
    </source>
</reference>
<dbReference type="InterPro" id="IPR036390">
    <property type="entry name" value="WH_DNA-bd_sf"/>
</dbReference>
<proteinExistence type="predicted"/>
<gene>
    <name evidence="2" type="ORF">AFK62_08425</name>
</gene>
<name>A0ABN4IC58_9ENTR</name>
<dbReference type="EMBL" id="CP012264">
    <property type="protein sequence ID" value="ALB62526.1"/>
    <property type="molecule type" value="Genomic_DNA"/>
</dbReference>
<reference evidence="3" key="1">
    <citation type="submission" date="2015-07" db="EMBL/GenBank/DDBJ databases">
        <authorList>
            <person name="Moine D."/>
            <person name="Kassam M."/>
        </authorList>
    </citation>
    <scope>NUCLEOTIDE SEQUENCE [LARGE SCALE GENOMIC DNA]</scope>
    <source>
        <strain evidence="3">LMG 26250</strain>
    </source>
</reference>
<dbReference type="Pfam" id="PF12802">
    <property type="entry name" value="MarR_2"/>
    <property type="match status" value="1"/>
</dbReference>
<evidence type="ECO:0000313" key="3">
    <source>
        <dbReference type="Proteomes" id="UP000067320"/>
    </source>
</evidence>
<evidence type="ECO:0000259" key="1">
    <source>
        <dbReference type="Pfam" id="PF12802"/>
    </source>
</evidence>
<dbReference type="InterPro" id="IPR000835">
    <property type="entry name" value="HTH_MarR-typ"/>
</dbReference>
<evidence type="ECO:0000313" key="2">
    <source>
        <dbReference type="EMBL" id="ALB62526.1"/>
    </source>
</evidence>
<dbReference type="Gene3D" id="1.10.10.10">
    <property type="entry name" value="Winged helix-like DNA-binding domain superfamily/Winged helix DNA-binding domain"/>
    <property type="match status" value="1"/>
</dbReference>
<keyword evidence="3" id="KW-1185">Reference proteome</keyword>
<organism evidence="2 3">
    <name type="scientific">Cronobacter condimenti 1330</name>
    <dbReference type="NCBI Taxonomy" id="1073999"/>
    <lineage>
        <taxon>Bacteria</taxon>
        <taxon>Pseudomonadati</taxon>
        <taxon>Pseudomonadota</taxon>
        <taxon>Gammaproteobacteria</taxon>
        <taxon>Enterobacterales</taxon>
        <taxon>Enterobacteriaceae</taxon>
        <taxon>Cronobacter</taxon>
    </lineage>
</organism>
<dbReference type="Proteomes" id="UP000067320">
    <property type="component" value="Chromosome"/>
</dbReference>
<sequence>MNYVHGLGEMLRYLTELIDSGSERAYPELPVNYRSRYTPVLRALLAGASTVSEIKAVTFLTQGAISQTVALMEQDGILTREALSDGRKSALRLTPLGQSILEALELHWQSIFLTVETLEKETGWPLMQVLKTTLDALETRGVESRIQDAKIALTQGVRYDEKHD</sequence>
<accession>A0ABN4IC58</accession>
<protein>
    <submittedName>
        <fullName evidence="2">MarR family transcriptional regulator</fullName>
    </submittedName>
</protein>
<dbReference type="SUPFAM" id="SSF46785">
    <property type="entry name" value="Winged helix' DNA-binding domain"/>
    <property type="match status" value="1"/>
</dbReference>
<feature type="domain" description="HTH marR-type" evidence="1">
    <location>
        <begin position="38"/>
        <end position="87"/>
    </location>
</feature>
<dbReference type="InterPro" id="IPR036388">
    <property type="entry name" value="WH-like_DNA-bd_sf"/>
</dbReference>
<reference evidence="2 3" key="3">
    <citation type="journal article" date="2016" name="Genome Announc.">
        <title>Fully Closed Genome Sequences of Five Type Strains of the Genus Cronobacter and One Cronobacter sakazakii Strain.</title>
        <authorList>
            <person name="Moine D."/>
            <person name="Kassam M."/>
            <person name="Baert L."/>
            <person name="Tang Y."/>
            <person name="Barretto C."/>
            <person name="Ngom Bru C."/>
            <person name="Klijn A."/>
            <person name="Descombes P."/>
        </authorList>
    </citation>
    <scope>NUCLEOTIDE SEQUENCE [LARGE SCALE GENOMIC DNA]</scope>
    <source>
        <strain evidence="2 3">LMG 26250</strain>
    </source>
</reference>